<feature type="transmembrane region" description="Helical" evidence="1">
    <location>
        <begin position="62"/>
        <end position="82"/>
    </location>
</feature>
<comment type="caution">
    <text evidence="2">The sequence shown here is derived from an EMBL/GenBank/DDBJ whole genome shotgun (WGS) entry which is preliminary data.</text>
</comment>
<name>A0ABS7DKV7_9FIRM</name>
<gene>
    <name evidence="2" type="ORF">J5W02_03820</name>
</gene>
<keyword evidence="1" id="KW-0812">Transmembrane</keyword>
<keyword evidence="1" id="KW-1133">Transmembrane helix</keyword>
<dbReference type="EMBL" id="JAGFNZ010000001">
    <property type="protein sequence ID" value="MBW7571930.1"/>
    <property type="molecule type" value="Genomic_DNA"/>
</dbReference>
<dbReference type="Proteomes" id="UP000719942">
    <property type="component" value="Unassembled WGS sequence"/>
</dbReference>
<dbReference type="RefSeq" id="WP_219964304.1">
    <property type="nucleotide sequence ID" value="NZ_JAGFNZ010000001.1"/>
</dbReference>
<evidence type="ECO:0000313" key="2">
    <source>
        <dbReference type="EMBL" id="MBW7571930.1"/>
    </source>
</evidence>
<proteinExistence type="predicted"/>
<organism evidence="2 3">
    <name type="scientific">Caproiciproducens faecalis</name>
    <dbReference type="NCBI Taxonomy" id="2820301"/>
    <lineage>
        <taxon>Bacteria</taxon>
        <taxon>Bacillati</taxon>
        <taxon>Bacillota</taxon>
        <taxon>Clostridia</taxon>
        <taxon>Eubacteriales</taxon>
        <taxon>Acutalibacteraceae</taxon>
        <taxon>Caproiciproducens</taxon>
    </lineage>
</organism>
<evidence type="ECO:0000256" key="1">
    <source>
        <dbReference type="SAM" id="Phobius"/>
    </source>
</evidence>
<keyword evidence="1" id="KW-0472">Membrane</keyword>
<sequence length="83" mass="9375">MEPRIHAGSKAMVEMTRVGWRCFHPRSASAFVLIADIVTERVSLSLRRSLPAGMFRNKQKDALWGVLLFMVEITALNPNTFIS</sequence>
<accession>A0ABS7DKV7</accession>
<protein>
    <submittedName>
        <fullName evidence="2">Uncharacterized protein</fullName>
    </submittedName>
</protein>
<keyword evidence="3" id="KW-1185">Reference proteome</keyword>
<reference evidence="2 3" key="1">
    <citation type="submission" date="2021-03" db="EMBL/GenBank/DDBJ databases">
        <title>Caproiciproducens sp. nov. isolated from feces of cow.</title>
        <authorList>
            <person name="Choi J.-Y."/>
        </authorList>
    </citation>
    <scope>NUCLEOTIDE SEQUENCE [LARGE SCALE GENOMIC DNA]</scope>
    <source>
        <strain evidence="2 3">AGMB10547</strain>
    </source>
</reference>
<evidence type="ECO:0000313" key="3">
    <source>
        <dbReference type="Proteomes" id="UP000719942"/>
    </source>
</evidence>